<proteinExistence type="predicted"/>
<feature type="non-terminal residue" evidence="1">
    <location>
        <position position="1"/>
    </location>
</feature>
<name>A0A1A8Q3B7_9TELE</name>
<organism evidence="1">
    <name type="scientific">Nothobranchius rachovii</name>
    <name type="common">bluefin notho</name>
    <dbReference type="NCBI Taxonomy" id="451742"/>
    <lineage>
        <taxon>Eukaryota</taxon>
        <taxon>Metazoa</taxon>
        <taxon>Chordata</taxon>
        <taxon>Craniata</taxon>
        <taxon>Vertebrata</taxon>
        <taxon>Euteleostomi</taxon>
        <taxon>Actinopterygii</taxon>
        <taxon>Neopterygii</taxon>
        <taxon>Teleostei</taxon>
        <taxon>Neoteleostei</taxon>
        <taxon>Acanthomorphata</taxon>
        <taxon>Ovalentaria</taxon>
        <taxon>Atherinomorphae</taxon>
        <taxon>Cyprinodontiformes</taxon>
        <taxon>Nothobranchiidae</taxon>
        <taxon>Nothobranchius</taxon>
    </lineage>
</organism>
<sequence length="33" mass="3623">DSNGGRSVFKCLLKSNPTIFFYQLASFNLNAGL</sequence>
<dbReference type="AlphaFoldDB" id="A0A1A8Q3B7"/>
<protein>
    <submittedName>
        <fullName evidence="1">EGF containing fibulin-like extracellular matrix protein 1</fullName>
    </submittedName>
</protein>
<reference evidence="1" key="1">
    <citation type="submission" date="2016-05" db="EMBL/GenBank/DDBJ databases">
        <authorList>
            <person name="Lavstsen T."/>
            <person name="Jespersen J.S."/>
        </authorList>
    </citation>
    <scope>NUCLEOTIDE SEQUENCE</scope>
    <source>
        <tissue evidence="1">Brain</tissue>
    </source>
</reference>
<dbReference type="EMBL" id="HAEI01004194">
    <property type="protein sequence ID" value="SBR87704.1"/>
    <property type="molecule type" value="Transcribed_RNA"/>
</dbReference>
<reference evidence="1" key="2">
    <citation type="submission" date="2016-06" db="EMBL/GenBank/DDBJ databases">
        <title>The genome of a short-lived fish provides insights into sex chromosome evolution and the genetic control of aging.</title>
        <authorList>
            <person name="Reichwald K."/>
            <person name="Felder M."/>
            <person name="Petzold A."/>
            <person name="Koch P."/>
            <person name="Groth M."/>
            <person name="Platzer M."/>
        </authorList>
    </citation>
    <scope>NUCLEOTIDE SEQUENCE</scope>
    <source>
        <tissue evidence="1">Brain</tissue>
    </source>
</reference>
<accession>A0A1A8Q3B7</accession>
<gene>
    <name evidence="1" type="primary">EFEMP1</name>
</gene>
<evidence type="ECO:0000313" key="1">
    <source>
        <dbReference type="EMBL" id="SBR87704.1"/>
    </source>
</evidence>